<name>A0ACC0XNV9_9ROSI</name>
<organism evidence="1 2">
    <name type="scientific">Pistacia integerrima</name>
    <dbReference type="NCBI Taxonomy" id="434235"/>
    <lineage>
        <taxon>Eukaryota</taxon>
        <taxon>Viridiplantae</taxon>
        <taxon>Streptophyta</taxon>
        <taxon>Embryophyta</taxon>
        <taxon>Tracheophyta</taxon>
        <taxon>Spermatophyta</taxon>
        <taxon>Magnoliopsida</taxon>
        <taxon>eudicotyledons</taxon>
        <taxon>Gunneridae</taxon>
        <taxon>Pentapetalae</taxon>
        <taxon>rosids</taxon>
        <taxon>malvids</taxon>
        <taxon>Sapindales</taxon>
        <taxon>Anacardiaceae</taxon>
        <taxon>Pistacia</taxon>
    </lineage>
</organism>
<keyword evidence="2" id="KW-1185">Reference proteome</keyword>
<reference evidence="2" key="1">
    <citation type="journal article" date="2023" name="G3 (Bethesda)">
        <title>Genome assembly and association tests identify interacting loci associated with vigor, precocity, and sex in interspecific pistachio rootstocks.</title>
        <authorList>
            <person name="Palmer W."/>
            <person name="Jacygrad E."/>
            <person name="Sagayaradj S."/>
            <person name="Cavanaugh K."/>
            <person name="Han R."/>
            <person name="Bertier L."/>
            <person name="Beede B."/>
            <person name="Kafkas S."/>
            <person name="Golino D."/>
            <person name="Preece J."/>
            <person name="Michelmore R."/>
        </authorList>
    </citation>
    <scope>NUCLEOTIDE SEQUENCE [LARGE SCALE GENOMIC DNA]</scope>
</reference>
<sequence length="223" mass="25093">MNFVTGDLRCPTIDAENSTTSKAANSHWIRQHKLILHALLASTSTTITLLLASCKTSHEAWNKLTRLYAIKLKADELARIDHPVADDDLTLYILNGLGPEYREIAAPIQARENPLRFEELHDLLISHESYLRRLEQQATQPLVATANYTQRKQLPSGTNGQRSSSKGRDNNKRTNNGLGFPNISPSARYAISWVTRLKHVQSILRMISQQIVQHPPKTKIING</sequence>
<proteinExistence type="predicted"/>
<dbReference type="EMBL" id="CM047746">
    <property type="protein sequence ID" value="KAJ0020731.1"/>
    <property type="molecule type" value="Genomic_DNA"/>
</dbReference>
<dbReference type="Proteomes" id="UP001163603">
    <property type="component" value="Chromosome 11"/>
</dbReference>
<comment type="caution">
    <text evidence="1">The sequence shown here is derived from an EMBL/GenBank/DDBJ whole genome shotgun (WGS) entry which is preliminary data.</text>
</comment>
<evidence type="ECO:0000313" key="2">
    <source>
        <dbReference type="Proteomes" id="UP001163603"/>
    </source>
</evidence>
<protein>
    <submittedName>
        <fullName evidence="1">Uncharacterized protein</fullName>
    </submittedName>
</protein>
<evidence type="ECO:0000313" key="1">
    <source>
        <dbReference type="EMBL" id="KAJ0020731.1"/>
    </source>
</evidence>
<accession>A0ACC0XNV9</accession>
<gene>
    <name evidence="1" type="ORF">Pint_31510</name>
</gene>